<proteinExistence type="predicted"/>
<dbReference type="GeneID" id="14494594"/>
<reference evidence="2 3" key="1">
    <citation type="journal article" date="2011" name="Proc. Natl. Acad. Sci. U.S.A.">
        <title>Evolutionary erosion of yeast sex chromosomes by mating-type switching accidents.</title>
        <authorList>
            <person name="Gordon J.L."/>
            <person name="Armisen D."/>
            <person name="Proux-Wera E."/>
            <person name="Oheigeartaigh S.S."/>
            <person name="Byrne K.P."/>
            <person name="Wolfe K.H."/>
        </authorList>
    </citation>
    <scope>NUCLEOTIDE SEQUENCE [LARGE SCALE GENOMIC DNA]</scope>
    <source>
        <strain evidence="3">ATCC 34711 / CBS 6284 / DSM 70876 / NBRC 10599 / NRRL Y-10934 / UCD 77-7</strain>
    </source>
</reference>
<evidence type="ECO:0000313" key="3">
    <source>
        <dbReference type="Proteomes" id="UP000002866"/>
    </source>
</evidence>
<gene>
    <name evidence="2" type="primary">TBLA0B01380</name>
    <name evidence="2" type="ORF">TBLA_0B01380</name>
</gene>
<dbReference type="FunCoup" id="I2GXX9">
    <property type="interactions" value="55"/>
</dbReference>
<dbReference type="Proteomes" id="UP000002866">
    <property type="component" value="Chromosome 2"/>
</dbReference>
<dbReference type="OMA" id="KYKVCKG"/>
<protein>
    <recommendedName>
        <fullName evidence="4">MICOS complex subunit</fullName>
    </recommendedName>
</protein>
<dbReference type="HOGENOM" id="CLU_093584_0_0_1"/>
<dbReference type="AlphaFoldDB" id="I2GXX9"/>
<dbReference type="STRING" id="1071380.I2GXX9"/>
<evidence type="ECO:0000313" key="2">
    <source>
        <dbReference type="EMBL" id="CCH58981.1"/>
    </source>
</evidence>
<organism evidence="2 3">
    <name type="scientific">Henningerozyma blattae (strain ATCC 34711 / CBS 6284 / DSM 70876 / NBRC 10599 / NRRL Y-10934 / UCD 77-7)</name>
    <name type="common">Yeast</name>
    <name type="synonym">Tetrapisispora blattae</name>
    <dbReference type="NCBI Taxonomy" id="1071380"/>
    <lineage>
        <taxon>Eukaryota</taxon>
        <taxon>Fungi</taxon>
        <taxon>Dikarya</taxon>
        <taxon>Ascomycota</taxon>
        <taxon>Saccharomycotina</taxon>
        <taxon>Saccharomycetes</taxon>
        <taxon>Saccharomycetales</taxon>
        <taxon>Saccharomycetaceae</taxon>
        <taxon>Henningerozyma</taxon>
    </lineage>
</organism>
<evidence type="ECO:0000256" key="1">
    <source>
        <dbReference type="SAM" id="MobiDB-lite"/>
    </source>
</evidence>
<dbReference type="InParanoid" id="I2GXX9"/>
<dbReference type="OrthoDB" id="4039294at2759"/>
<feature type="compositionally biased region" description="Low complexity" evidence="1">
    <location>
        <begin position="11"/>
        <end position="23"/>
    </location>
</feature>
<dbReference type="RefSeq" id="XP_004178500.1">
    <property type="nucleotide sequence ID" value="XM_004178452.1"/>
</dbReference>
<sequence length="235" mass="27373">MFSLFKKVPEESTGSTEETSIESDSNNNTLKLFSKILPSGNEIILSEPLSENVNYIRNQLSSFYDINKLKYEEKVSQTIENFDYLKRYTNEIILNDEYEKNNMIYTSLASTFGVYCTSRILCNKNNWRSNSLAPKSFVSRIFTNLPARIILPVLFPVITFKTLTPNTFNNICKSLEQNIFNPEFTKQYHDSWDEILRKTSNFSISFNEKMYGHMELAVCRARLYIIDKLSSDEDD</sequence>
<dbReference type="EMBL" id="HE806317">
    <property type="protein sequence ID" value="CCH58981.1"/>
    <property type="molecule type" value="Genomic_DNA"/>
</dbReference>
<keyword evidence="3" id="KW-1185">Reference proteome</keyword>
<feature type="region of interest" description="Disordered" evidence="1">
    <location>
        <begin position="1"/>
        <end position="23"/>
    </location>
</feature>
<evidence type="ECO:0008006" key="4">
    <source>
        <dbReference type="Google" id="ProtNLM"/>
    </source>
</evidence>
<name>I2GXX9_HENB6</name>
<dbReference type="KEGG" id="tbl:TBLA_0B01380"/>
<accession>I2GXX9</accession>